<evidence type="ECO:0000256" key="1">
    <source>
        <dbReference type="SAM" id="MobiDB-lite"/>
    </source>
</evidence>
<feature type="region of interest" description="Disordered" evidence="1">
    <location>
        <begin position="52"/>
        <end position="74"/>
    </location>
</feature>
<keyword evidence="3" id="KW-1185">Reference proteome</keyword>
<organism evidence="2 3">
    <name type="scientific">Anaeromassilibacillus senegalensis</name>
    <dbReference type="NCBI Taxonomy" id="1673717"/>
    <lineage>
        <taxon>Bacteria</taxon>
        <taxon>Bacillati</taxon>
        <taxon>Bacillota</taxon>
        <taxon>Clostridia</taxon>
        <taxon>Eubacteriales</taxon>
        <taxon>Acutalibacteraceae</taxon>
        <taxon>Anaeromassilibacillus</taxon>
    </lineage>
</organism>
<protein>
    <submittedName>
        <fullName evidence="2">DUF2953 domain-containing protein</fullName>
    </submittedName>
</protein>
<sequence length="209" mass="23505">MIAVWIVAGILLALFLLLLCPVTIVVGFQKEFTIKIRYLFFTYQVAPPKEKPKKEAKEFPESEKKEPEEHKKSKFQEILEEKGISGLLKLLRQVGEVATRTARRLFSHLVVTRLHLEILVADEDAAQAAVNYGYVCGIVCTALSAFLHNCICKRYHVQITPDFDQKESSAVLDFQAHIRLLFLISGVLGALMHLVQLQKEGGQAVQSIS</sequence>
<dbReference type="EMBL" id="JAKNHQ010000002">
    <property type="protein sequence ID" value="MCG4609744.1"/>
    <property type="molecule type" value="Genomic_DNA"/>
</dbReference>
<comment type="caution">
    <text evidence="2">The sequence shown here is derived from an EMBL/GenBank/DDBJ whole genome shotgun (WGS) entry which is preliminary data.</text>
</comment>
<evidence type="ECO:0000313" key="3">
    <source>
        <dbReference type="Proteomes" id="UP001298681"/>
    </source>
</evidence>
<accession>A0ABS9MG19</accession>
<name>A0ABS9MG19_9FIRM</name>
<dbReference type="RefSeq" id="WP_191362481.1">
    <property type="nucleotide sequence ID" value="NZ_JAKNHQ010000002.1"/>
</dbReference>
<proteinExistence type="predicted"/>
<dbReference type="Proteomes" id="UP001298681">
    <property type="component" value="Unassembled WGS sequence"/>
</dbReference>
<dbReference type="Pfam" id="PF11167">
    <property type="entry name" value="DUF2953"/>
    <property type="match status" value="1"/>
</dbReference>
<reference evidence="2 3" key="1">
    <citation type="submission" date="2022-01" db="EMBL/GenBank/DDBJ databases">
        <title>Collection of gut derived symbiotic bacterial strains cultured from healthy donors.</title>
        <authorList>
            <person name="Lin H."/>
            <person name="Kohout C."/>
            <person name="Waligurski E."/>
            <person name="Pamer E.G."/>
        </authorList>
    </citation>
    <scope>NUCLEOTIDE SEQUENCE [LARGE SCALE GENOMIC DNA]</scope>
    <source>
        <strain evidence="2 3">DFI.7.58</strain>
    </source>
</reference>
<dbReference type="InterPro" id="IPR021338">
    <property type="entry name" value="DUF2953"/>
</dbReference>
<evidence type="ECO:0000313" key="2">
    <source>
        <dbReference type="EMBL" id="MCG4609744.1"/>
    </source>
</evidence>
<gene>
    <name evidence="2" type="ORF">L0P57_02140</name>
</gene>